<protein>
    <submittedName>
        <fullName evidence="1">Uncharacterized protein</fullName>
    </submittedName>
</protein>
<dbReference type="AlphaFoldDB" id="A0A4Y9QS86"/>
<evidence type="ECO:0000313" key="1">
    <source>
        <dbReference type="EMBL" id="TFV94502.1"/>
    </source>
</evidence>
<keyword evidence="2" id="KW-1185">Reference proteome</keyword>
<comment type="caution">
    <text evidence="1">The sequence shown here is derived from an EMBL/GenBank/DDBJ whole genome shotgun (WGS) entry which is preliminary data.</text>
</comment>
<dbReference type="RefSeq" id="WP_135073894.1">
    <property type="nucleotide sequence ID" value="NZ_SPSB01000003.1"/>
</dbReference>
<accession>A0A4Y9QS86</accession>
<name>A0A4Y9QS86_9BACT</name>
<gene>
    <name evidence="1" type="ORF">E4S40_10805</name>
</gene>
<dbReference type="EMBL" id="SPSB01000003">
    <property type="protein sequence ID" value="TFV94502.1"/>
    <property type="molecule type" value="Genomic_DNA"/>
</dbReference>
<dbReference type="OrthoDB" id="829523at2"/>
<reference evidence="1 2" key="1">
    <citation type="submission" date="2019-03" db="EMBL/GenBank/DDBJ databases">
        <title>Algoriphagus sp. nov, a new strain isolated from root system soil of mangrove plant Kandelia.</title>
        <authorList>
            <person name="Yin Q."/>
            <person name="Wang K."/>
            <person name="Song Z."/>
        </authorList>
    </citation>
    <scope>NUCLEOTIDE SEQUENCE [LARGE SCALE GENOMIC DNA]</scope>
    <source>
        <strain evidence="1 2">XY-J91</strain>
    </source>
</reference>
<sequence length="158" mass="18258">MKTVQYPQKLNLYFRNGEIRKVQVQEYITLDSIVRVADFLNEQDQIILFSFIHSRLNVQLDLNGVSSHIVLQFDGKMEFEGASLSLGKSEGSFGIQVQARHVLILPFDRDFKIEAVTSFEIDQSEKSSGEIFVEGLRRLPFTHPSERKEKGFIIHRKK</sequence>
<proteinExistence type="predicted"/>
<evidence type="ECO:0000313" key="2">
    <source>
        <dbReference type="Proteomes" id="UP000297647"/>
    </source>
</evidence>
<dbReference type="Proteomes" id="UP000297647">
    <property type="component" value="Unassembled WGS sequence"/>
</dbReference>
<organism evidence="1 2">
    <name type="scientific">Algoriphagus kandeliae</name>
    <dbReference type="NCBI Taxonomy" id="2562278"/>
    <lineage>
        <taxon>Bacteria</taxon>
        <taxon>Pseudomonadati</taxon>
        <taxon>Bacteroidota</taxon>
        <taxon>Cytophagia</taxon>
        <taxon>Cytophagales</taxon>
        <taxon>Cyclobacteriaceae</taxon>
        <taxon>Algoriphagus</taxon>
    </lineage>
</organism>